<dbReference type="KEGG" id="hfl:PUV54_06485"/>
<organism evidence="2 3">
    <name type="scientific">Hyphococcus flavus</name>
    <dbReference type="NCBI Taxonomy" id="1866326"/>
    <lineage>
        <taxon>Bacteria</taxon>
        <taxon>Pseudomonadati</taxon>
        <taxon>Pseudomonadota</taxon>
        <taxon>Alphaproteobacteria</taxon>
        <taxon>Parvularculales</taxon>
        <taxon>Parvularculaceae</taxon>
        <taxon>Hyphococcus</taxon>
    </lineage>
</organism>
<feature type="transmembrane region" description="Helical" evidence="1">
    <location>
        <begin position="84"/>
        <end position="102"/>
    </location>
</feature>
<evidence type="ECO:0000256" key="1">
    <source>
        <dbReference type="SAM" id="Phobius"/>
    </source>
</evidence>
<evidence type="ECO:0000313" key="2">
    <source>
        <dbReference type="EMBL" id="WDI32842.1"/>
    </source>
</evidence>
<dbReference type="EMBL" id="CP118166">
    <property type="protein sequence ID" value="WDI32842.1"/>
    <property type="molecule type" value="Genomic_DNA"/>
</dbReference>
<evidence type="ECO:0000313" key="3">
    <source>
        <dbReference type="Proteomes" id="UP001214043"/>
    </source>
</evidence>
<protein>
    <recommendedName>
        <fullName evidence="4">DUF2178 domain-containing protein</fullName>
    </recommendedName>
</protein>
<dbReference type="AlphaFoldDB" id="A0AAE9ZHR9"/>
<reference evidence="2" key="1">
    <citation type="submission" date="2023-02" db="EMBL/GenBank/DDBJ databases">
        <title>Genome sequence of Hyphococcus flavus.</title>
        <authorList>
            <person name="Rong J.-C."/>
            <person name="Zhao Q."/>
            <person name="Yi M."/>
            <person name="Wu J.-Y."/>
        </authorList>
    </citation>
    <scope>NUCLEOTIDE SEQUENCE</scope>
    <source>
        <strain evidence="2">MCCC 1K03223</strain>
    </source>
</reference>
<feature type="transmembrane region" description="Helical" evidence="1">
    <location>
        <begin position="39"/>
        <end position="63"/>
    </location>
</feature>
<sequence>MSFKEKSAWIVLVAMLWIFGGYAWSLYQAGSFGAGTTEMMFGAIIGFVLLVIVAHIVVGIFALKPGDDAEDERDRLIELKADSLSGYVLGAAALTGLAFALFEGDYLIANILFLGLAGSEIAKNAWQVMLYRKGA</sequence>
<accession>A0AAE9ZHR9</accession>
<keyword evidence="1" id="KW-1133">Transmembrane helix</keyword>
<dbReference type="RefSeq" id="WP_274494791.1">
    <property type="nucleotide sequence ID" value="NZ_CP118166.1"/>
</dbReference>
<feature type="transmembrane region" description="Helical" evidence="1">
    <location>
        <begin position="7"/>
        <end position="27"/>
    </location>
</feature>
<keyword evidence="3" id="KW-1185">Reference proteome</keyword>
<keyword evidence="1" id="KW-0472">Membrane</keyword>
<name>A0AAE9ZHR9_9PROT</name>
<evidence type="ECO:0008006" key="4">
    <source>
        <dbReference type="Google" id="ProtNLM"/>
    </source>
</evidence>
<gene>
    <name evidence="2" type="ORF">PUV54_06485</name>
</gene>
<dbReference type="Proteomes" id="UP001214043">
    <property type="component" value="Chromosome"/>
</dbReference>
<keyword evidence="1" id="KW-0812">Transmembrane</keyword>
<feature type="transmembrane region" description="Helical" evidence="1">
    <location>
        <begin position="108"/>
        <end position="126"/>
    </location>
</feature>
<proteinExistence type="predicted"/>